<dbReference type="SUPFAM" id="SSF161070">
    <property type="entry name" value="SNF-like"/>
    <property type="match status" value="1"/>
</dbReference>
<evidence type="ECO:0000256" key="3">
    <source>
        <dbReference type="ARBA" id="ARBA00022448"/>
    </source>
</evidence>
<dbReference type="Pfam" id="PF00209">
    <property type="entry name" value="SNF"/>
    <property type="match status" value="1"/>
</dbReference>
<name>A0A9J6H4Y5_HAELO</name>
<keyword evidence="3" id="KW-0813">Transport</keyword>
<dbReference type="EMBL" id="JABSTR010000235">
    <property type="protein sequence ID" value="KAH9382723.1"/>
    <property type="molecule type" value="Genomic_DNA"/>
</dbReference>
<dbReference type="GO" id="GO:0046872">
    <property type="term" value="F:metal ion binding"/>
    <property type="evidence" value="ECO:0007669"/>
    <property type="project" value="UniProtKB-KW"/>
</dbReference>
<keyword evidence="9" id="KW-1133">Transmembrane helix</keyword>
<dbReference type="VEuPathDB" id="VectorBase:HLOH_062798"/>
<dbReference type="GO" id="GO:0005886">
    <property type="term" value="C:plasma membrane"/>
    <property type="evidence" value="ECO:0007669"/>
    <property type="project" value="UniProtKB-SubCell"/>
</dbReference>
<evidence type="ECO:0000256" key="1">
    <source>
        <dbReference type="ARBA" id="ARBA00004651"/>
    </source>
</evidence>
<feature type="binding site" evidence="14">
    <location>
        <position position="97"/>
    </location>
    <ligand>
        <name>Na(+)</name>
        <dbReference type="ChEBI" id="CHEBI:29101"/>
        <label>1</label>
    </ligand>
</feature>
<evidence type="ECO:0000256" key="2">
    <source>
        <dbReference type="ARBA" id="ARBA00006459"/>
    </source>
</evidence>
<dbReference type="AlphaFoldDB" id="A0A9J6H4Y5"/>
<evidence type="ECO:0000256" key="7">
    <source>
        <dbReference type="ARBA" id="ARBA00022775"/>
    </source>
</evidence>
<dbReference type="InterPro" id="IPR000175">
    <property type="entry name" value="Na/ntran_symport"/>
</dbReference>
<feature type="region of interest" description="Disordered" evidence="15">
    <location>
        <begin position="1"/>
        <end position="51"/>
    </location>
</feature>
<comment type="caution">
    <text evidence="16">The sequence shown here is derived from an EMBL/GenBank/DDBJ whole genome shotgun (WGS) entry which is preliminary data.</text>
</comment>
<dbReference type="GO" id="GO:0015378">
    <property type="term" value="F:sodium:chloride symporter activity"/>
    <property type="evidence" value="ECO:0007669"/>
    <property type="project" value="UniProtKB-ARBA"/>
</dbReference>
<dbReference type="GO" id="GO:0008504">
    <property type="term" value="F:monoamine transmembrane transporter activity"/>
    <property type="evidence" value="ECO:0007669"/>
    <property type="project" value="UniProtKB-ARBA"/>
</dbReference>
<evidence type="ECO:0008006" key="18">
    <source>
        <dbReference type="Google" id="ProtNLM"/>
    </source>
</evidence>
<keyword evidence="13" id="KW-0325">Glycoprotein</keyword>
<evidence type="ECO:0000256" key="10">
    <source>
        <dbReference type="ARBA" id="ARBA00023053"/>
    </source>
</evidence>
<keyword evidence="17" id="KW-1185">Reference proteome</keyword>
<evidence type="ECO:0000256" key="5">
    <source>
        <dbReference type="ARBA" id="ARBA00022692"/>
    </source>
</evidence>
<keyword evidence="11" id="KW-0472">Membrane</keyword>
<dbReference type="PROSITE" id="PS50267">
    <property type="entry name" value="NA_NEUROTRAN_SYMP_3"/>
    <property type="match status" value="1"/>
</dbReference>
<evidence type="ECO:0000256" key="14">
    <source>
        <dbReference type="PIRSR" id="PIRSR600175-1"/>
    </source>
</evidence>
<dbReference type="InterPro" id="IPR037272">
    <property type="entry name" value="SNS_sf"/>
</dbReference>
<evidence type="ECO:0000256" key="13">
    <source>
        <dbReference type="ARBA" id="ARBA00023180"/>
    </source>
</evidence>
<dbReference type="PANTHER" id="PTHR11616:SF320">
    <property type="entry name" value="SODIUM-DEPENDENT NORADRENALINE TRANSPORTER"/>
    <property type="match status" value="1"/>
</dbReference>
<evidence type="ECO:0000256" key="11">
    <source>
        <dbReference type="ARBA" id="ARBA00023136"/>
    </source>
</evidence>
<evidence type="ECO:0000313" key="17">
    <source>
        <dbReference type="Proteomes" id="UP000821853"/>
    </source>
</evidence>
<proteinExistence type="inferred from homology"/>
<sequence length="112" mass="11771">MAEADENSPLAGEPETIANGDGNAQHPGGTVASERPELQASANSSGSQAMTEVCLTPRSDAKDAADSFGRKSGDREVWGKKADFLLSVIGFAVDLSNVWRFPYLCYAYGGGK</sequence>
<comment type="subcellular location">
    <subcellularLocation>
        <location evidence="1">Cell membrane</location>
        <topology evidence="1">Multi-pass membrane protein</topology>
    </subcellularLocation>
</comment>
<evidence type="ECO:0000256" key="9">
    <source>
        <dbReference type="ARBA" id="ARBA00022989"/>
    </source>
</evidence>
<keyword evidence="4" id="KW-1003">Cell membrane</keyword>
<comment type="similarity">
    <text evidence="2">Belongs to the sodium:neurotransmitter symporter (SNF) (TC 2.A.22) family.</text>
</comment>
<keyword evidence="5" id="KW-0812">Transmembrane</keyword>
<evidence type="ECO:0000256" key="8">
    <source>
        <dbReference type="ARBA" id="ARBA00022847"/>
    </source>
</evidence>
<evidence type="ECO:0000313" key="16">
    <source>
        <dbReference type="EMBL" id="KAH9382723.1"/>
    </source>
</evidence>
<evidence type="ECO:0000256" key="4">
    <source>
        <dbReference type="ARBA" id="ARBA00022475"/>
    </source>
</evidence>
<feature type="binding site" evidence="14">
    <location>
        <position position="93"/>
    </location>
    <ligand>
        <name>Na(+)</name>
        <dbReference type="ChEBI" id="CHEBI:29101"/>
        <label>1</label>
    </ligand>
</feature>
<evidence type="ECO:0000256" key="15">
    <source>
        <dbReference type="SAM" id="MobiDB-lite"/>
    </source>
</evidence>
<protein>
    <recommendedName>
        <fullName evidence="18">Transporter</fullName>
    </recommendedName>
</protein>
<evidence type="ECO:0000256" key="6">
    <source>
        <dbReference type="ARBA" id="ARBA00022723"/>
    </source>
</evidence>
<dbReference type="OrthoDB" id="6581954at2759"/>
<dbReference type="GO" id="GO:0006836">
    <property type="term" value="P:neurotransmitter transport"/>
    <property type="evidence" value="ECO:0007669"/>
    <property type="project" value="UniProtKB-KW"/>
</dbReference>
<dbReference type="Proteomes" id="UP000821853">
    <property type="component" value="Unassembled WGS sequence"/>
</dbReference>
<dbReference type="PANTHER" id="PTHR11616">
    <property type="entry name" value="SODIUM/CHLORIDE DEPENDENT TRANSPORTER"/>
    <property type="match status" value="1"/>
</dbReference>
<feature type="compositionally biased region" description="Polar residues" evidence="15">
    <location>
        <begin position="40"/>
        <end position="50"/>
    </location>
</feature>
<organism evidence="16 17">
    <name type="scientific">Haemaphysalis longicornis</name>
    <name type="common">Bush tick</name>
    <dbReference type="NCBI Taxonomy" id="44386"/>
    <lineage>
        <taxon>Eukaryota</taxon>
        <taxon>Metazoa</taxon>
        <taxon>Ecdysozoa</taxon>
        <taxon>Arthropoda</taxon>
        <taxon>Chelicerata</taxon>
        <taxon>Arachnida</taxon>
        <taxon>Acari</taxon>
        <taxon>Parasitiformes</taxon>
        <taxon>Ixodida</taxon>
        <taxon>Ixodoidea</taxon>
        <taxon>Ixodidae</taxon>
        <taxon>Haemaphysalinae</taxon>
        <taxon>Haemaphysalis</taxon>
    </lineage>
</organism>
<accession>A0A9J6H4Y5</accession>
<reference evidence="16 17" key="1">
    <citation type="journal article" date="2020" name="Cell">
        <title>Large-Scale Comparative Analyses of Tick Genomes Elucidate Their Genetic Diversity and Vector Capacities.</title>
        <authorList>
            <consortium name="Tick Genome and Microbiome Consortium (TIGMIC)"/>
            <person name="Jia N."/>
            <person name="Wang J."/>
            <person name="Shi W."/>
            <person name="Du L."/>
            <person name="Sun Y."/>
            <person name="Zhan W."/>
            <person name="Jiang J.F."/>
            <person name="Wang Q."/>
            <person name="Zhang B."/>
            <person name="Ji P."/>
            <person name="Bell-Sakyi L."/>
            <person name="Cui X.M."/>
            <person name="Yuan T.T."/>
            <person name="Jiang B.G."/>
            <person name="Yang W.F."/>
            <person name="Lam T.T."/>
            <person name="Chang Q.C."/>
            <person name="Ding S.J."/>
            <person name="Wang X.J."/>
            <person name="Zhu J.G."/>
            <person name="Ruan X.D."/>
            <person name="Zhao L."/>
            <person name="Wei J.T."/>
            <person name="Ye R.Z."/>
            <person name="Que T.C."/>
            <person name="Du C.H."/>
            <person name="Zhou Y.H."/>
            <person name="Cheng J.X."/>
            <person name="Dai P.F."/>
            <person name="Guo W.B."/>
            <person name="Han X.H."/>
            <person name="Huang E.J."/>
            <person name="Li L.F."/>
            <person name="Wei W."/>
            <person name="Gao Y.C."/>
            <person name="Liu J.Z."/>
            <person name="Shao H.Z."/>
            <person name="Wang X."/>
            <person name="Wang C.C."/>
            <person name="Yang T.C."/>
            <person name="Huo Q.B."/>
            <person name="Li W."/>
            <person name="Chen H.Y."/>
            <person name="Chen S.E."/>
            <person name="Zhou L.G."/>
            <person name="Ni X.B."/>
            <person name="Tian J.H."/>
            <person name="Sheng Y."/>
            <person name="Liu T."/>
            <person name="Pan Y.S."/>
            <person name="Xia L.Y."/>
            <person name="Li J."/>
            <person name="Zhao F."/>
            <person name="Cao W.C."/>
        </authorList>
    </citation>
    <scope>NUCLEOTIDE SEQUENCE [LARGE SCALE GENOMIC DNA]</scope>
    <source>
        <strain evidence="16">HaeL-2018</strain>
    </source>
</reference>
<keyword evidence="7" id="KW-0532">Neurotransmitter transport</keyword>
<feature type="binding site" evidence="14">
    <location>
        <position position="92"/>
    </location>
    <ligand>
        <name>Na(+)</name>
        <dbReference type="ChEBI" id="CHEBI:29101"/>
        <label>1</label>
    </ligand>
</feature>
<gene>
    <name evidence="16" type="ORF">HPB48_023279</name>
</gene>
<keyword evidence="8" id="KW-0769">Symport</keyword>
<keyword evidence="12" id="KW-1015">Disulfide bond</keyword>
<feature type="binding site" evidence="14">
    <location>
        <position position="90"/>
    </location>
    <ligand>
        <name>Na(+)</name>
        <dbReference type="ChEBI" id="CHEBI:29101"/>
        <label>1</label>
    </ligand>
</feature>
<dbReference type="GO" id="GO:0090493">
    <property type="term" value="P:catecholamine uptake"/>
    <property type="evidence" value="ECO:0007669"/>
    <property type="project" value="UniProtKB-ARBA"/>
</dbReference>
<evidence type="ECO:0000256" key="12">
    <source>
        <dbReference type="ARBA" id="ARBA00023157"/>
    </source>
</evidence>
<dbReference type="GO" id="GO:0006865">
    <property type="term" value="P:amino acid transport"/>
    <property type="evidence" value="ECO:0007669"/>
    <property type="project" value="TreeGrafter"/>
</dbReference>
<keyword evidence="6 14" id="KW-0479">Metal-binding</keyword>
<keyword evidence="10 14" id="KW-0915">Sodium</keyword>